<evidence type="ECO:0000313" key="2">
    <source>
        <dbReference type="Proteomes" id="UP001162480"/>
    </source>
</evidence>
<dbReference type="EMBL" id="OX597843">
    <property type="protein sequence ID" value="CAI9744162.1"/>
    <property type="molecule type" value="Genomic_DNA"/>
</dbReference>
<reference evidence="1" key="1">
    <citation type="submission" date="2023-08" db="EMBL/GenBank/DDBJ databases">
        <authorList>
            <person name="Alioto T."/>
            <person name="Alioto T."/>
            <person name="Gomez Garrido J."/>
        </authorList>
    </citation>
    <scope>NUCLEOTIDE SEQUENCE</scope>
</reference>
<name>A0AA36C2A4_OCTVU</name>
<accession>A0AA36C2A4</accession>
<proteinExistence type="predicted"/>
<dbReference type="AlphaFoldDB" id="A0AA36C2A4"/>
<protein>
    <submittedName>
        <fullName evidence="1">Uncharacterized protein</fullName>
    </submittedName>
</protein>
<dbReference type="Proteomes" id="UP001162480">
    <property type="component" value="Chromosome 30"/>
</dbReference>
<evidence type="ECO:0000313" key="1">
    <source>
        <dbReference type="EMBL" id="CAI9744162.1"/>
    </source>
</evidence>
<organism evidence="1 2">
    <name type="scientific">Octopus vulgaris</name>
    <name type="common">Common octopus</name>
    <dbReference type="NCBI Taxonomy" id="6645"/>
    <lineage>
        <taxon>Eukaryota</taxon>
        <taxon>Metazoa</taxon>
        <taxon>Spiralia</taxon>
        <taxon>Lophotrochozoa</taxon>
        <taxon>Mollusca</taxon>
        <taxon>Cephalopoda</taxon>
        <taxon>Coleoidea</taxon>
        <taxon>Octopodiformes</taxon>
        <taxon>Octopoda</taxon>
        <taxon>Incirrata</taxon>
        <taxon>Octopodidae</taxon>
        <taxon>Octopus</taxon>
    </lineage>
</organism>
<sequence length="129" mass="14838">MFLSGSHGFRLFTIHLRGHHINPIILYHCRVSYDLQDCSTPLTVSETAAKHYGSPNKRERQAGCTDSKKRANHCTPVFGLLVPALYNQRHHVILQRLCHPTDTHEFRCHLVTCQLRVESRTLRLGTVRL</sequence>
<gene>
    <name evidence="1" type="ORF">OCTVUL_1B010849</name>
</gene>
<keyword evidence="2" id="KW-1185">Reference proteome</keyword>